<dbReference type="InterPro" id="IPR020837">
    <property type="entry name" value="Fibrinogen_CS"/>
</dbReference>
<dbReference type="InterPro" id="IPR036056">
    <property type="entry name" value="Fibrinogen-like_C"/>
</dbReference>
<dbReference type="Gene3D" id="4.10.530.10">
    <property type="entry name" value="Gamma-fibrinogen Carboxyl Terminal Fragment, domain 2"/>
    <property type="match status" value="1"/>
</dbReference>
<sequence length="337" mass="39186">MYGQVLFDDMGDQQRSADLALYFMRTEFQQFSQDIERMVMKKIDRVANIIEVKINKMETKNNECFTTIHKEQRLLSQKSEYLVTNLSTNIEKINDQMSTIHTEHRLFRPKMISVATKVDTLLYNCKKNNLEARENVLNDMRNGSDCANILENYPDTRLRDGVYNIMVSNKTKAVYCDMTTDNGGWTVIQRRVNGSVDFNRNWADYKNGFGFAEHEHWIGNDMLHVLTSLKPQELRVDMERFNGEKAYAVYSNFSVGDEASKYQLQVNGYSGTAGDGLNYNTNMKFSTRDQDNDECDCDCANERRSAWWFDYCAYANPNGLYTDSEKTGSTYYIMWSK</sequence>
<dbReference type="Gene3D" id="3.90.215.10">
    <property type="entry name" value="Gamma Fibrinogen, chain A, domain 1"/>
    <property type="match status" value="1"/>
</dbReference>
<proteinExistence type="predicted"/>
<reference evidence="3" key="1">
    <citation type="submission" date="2022-08" db="UniProtKB">
        <authorList>
            <consortium name="EnsemblMetazoa"/>
        </authorList>
    </citation>
    <scope>IDENTIFICATION</scope>
    <source>
        <strain evidence="3">05x7-T-G4-1.051#20</strain>
    </source>
</reference>
<dbReference type="SMART" id="SM00186">
    <property type="entry name" value="FBG"/>
    <property type="match status" value="1"/>
</dbReference>
<dbReference type="CDD" id="cd00087">
    <property type="entry name" value="FReD"/>
    <property type="match status" value="1"/>
</dbReference>
<dbReference type="Proteomes" id="UP000005408">
    <property type="component" value="Unassembled WGS sequence"/>
</dbReference>
<dbReference type="NCBIfam" id="NF040941">
    <property type="entry name" value="GGGWT_bact"/>
    <property type="match status" value="1"/>
</dbReference>
<keyword evidence="1" id="KW-1015">Disulfide bond</keyword>
<dbReference type="Pfam" id="PF00147">
    <property type="entry name" value="Fibrinogen_C"/>
    <property type="match status" value="1"/>
</dbReference>
<dbReference type="AlphaFoldDB" id="A0A8W8JML3"/>
<accession>A0A8W8JML3</accession>
<evidence type="ECO:0000256" key="1">
    <source>
        <dbReference type="ARBA" id="ARBA00023157"/>
    </source>
</evidence>
<feature type="domain" description="Fibrinogen C-terminal" evidence="2">
    <location>
        <begin position="137"/>
        <end position="337"/>
    </location>
</feature>
<dbReference type="EnsemblMetazoa" id="G20160.3">
    <property type="protein sequence ID" value="G20160.3:cds"/>
    <property type="gene ID" value="G20160"/>
</dbReference>
<dbReference type="InterPro" id="IPR050373">
    <property type="entry name" value="Fibrinogen_C-term_domain"/>
</dbReference>
<dbReference type="InterPro" id="IPR014716">
    <property type="entry name" value="Fibrinogen_a/b/g_C_1"/>
</dbReference>
<protein>
    <recommendedName>
        <fullName evidence="2">Fibrinogen C-terminal domain-containing protein</fullName>
    </recommendedName>
</protein>
<evidence type="ECO:0000313" key="3">
    <source>
        <dbReference type="EnsemblMetazoa" id="G20160.3:cds"/>
    </source>
</evidence>
<dbReference type="PROSITE" id="PS00514">
    <property type="entry name" value="FIBRINOGEN_C_1"/>
    <property type="match status" value="1"/>
</dbReference>
<keyword evidence="4" id="KW-1185">Reference proteome</keyword>
<name>A0A8W8JML3_MAGGI</name>
<dbReference type="SUPFAM" id="SSF56496">
    <property type="entry name" value="Fibrinogen C-terminal domain-like"/>
    <property type="match status" value="1"/>
</dbReference>
<dbReference type="InterPro" id="IPR002181">
    <property type="entry name" value="Fibrinogen_a/b/g_C_dom"/>
</dbReference>
<dbReference type="PROSITE" id="PS51406">
    <property type="entry name" value="FIBRINOGEN_C_2"/>
    <property type="match status" value="1"/>
</dbReference>
<dbReference type="GO" id="GO:0005615">
    <property type="term" value="C:extracellular space"/>
    <property type="evidence" value="ECO:0007669"/>
    <property type="project" value="TreeGrafter"/>
</dbReference>
<dbReference type="PANTHER" id="PTHR19143">
    <property type="entry name" value="FIBRINOGEN/TENASCIN/ANGIOPOEITIN"/>
    <property type="match status" value="1"/>
</dbReference>
<evidence type="ECO:0000313" key="4">
    <source>
        <dbReference type="Proteomes" id="UP000005408"/>
    </source>
</evidence>
<evidence type="ECO:0000259" key="2">
    <source>
        <dbReference type="PROSITE" id="PS51406"/>
    </source>
</evidence>
<organism evidence="3 4">
    <name type="scientific">Magallana gigas</name>
    <name type="common">Pacific oyster</name>
    <name type="synonym">Crassostrea gigas</name>
    <dbReference type="NCBI Taxonomy" id="29159"/>
    <lineage>
        <taxon>Eukaryota</taxon>
        <taxon>Metazoa</taxon>
        <taxon>Spiralia</taxon>
        <taxon>Lophotrochozoa</taxon>
        <taxon>Mollusca</taxon>
        <taxon>Bivalvia</taxon>
        <taxon>Autobranchia</taxon>
        <taxon>Pteriomorphia</taxon>
        <taxon>Ostreida</taxon>
        <taxon>Ostreoidea</taxon>
        <taxon>Ostreidae</taxon>
        <taxon>Magallana</taxon>
    </lineage>
</organism>